<proteinExistence type="predicted"/>
<evidence type="ECO:0000313" key="3">
    <source>
        <dbReference type="Proteomes" id="UP000015001"/>
    </source>
</evidence>
<name>S4MC55_9ACTN</name>
<keyword evidence="3" id="KW-1185">Reference proteome</keyword>
<dbReference type="EMBL" id="AOPY01001731">
    <property type="protein sequence ID" value="EPJ33921.1"/>
    <property type="molecule type" value="Genomic_DNA"/>
</dbReference>
<organism evidence="2 3">
    <name type="scientific">Streptomyces afghaniensis 772</name>
    <dbReference type="NCBI Taxonomy" id="1283301"/>
    <lineage>
        <taxon>Bacteria</taxon>
        <taxon>Bacillati</taxon>
        <taxon>Actinomycetota</taxon>
        <taxon>Actinomycetes</taxon>
        <taxon>Kitasatosporales</taxon>
        <taxon>Streptomycetaceae</taxon>
        <taxon>Streptomyces</taxon>
    </lineage>
</organism>
<dbReference type="Proteomes" id="UP000015001">
    <property type="component" value="Unassembled WGS sequence"/>
</dbReference>
<comment type="caution">
    <text evidence="2">The sequence shown here is derived from an EMBL/GenBank/DDBJ whole genome shotgun (WGS) entry which is preliminary data.</text>
</comment>
<dbReference type="InterPro" id="IPR011990">
    <property type="entry name" value="TPR-like_helical_dom_sf"/>
</dbReference>
<dbReference type="AlphaFoldDB" id="S4MC55"/>
<gene>
    <name evidence="2" type="ORF">STAFG_9034</name>
</gene>
<feature type="compositionally biased region" description="Basic residues" evidence="1">
    <location>
        <begin position="288"/>
        <end position="310"/>
    </location>
</feature>
<feature type="region of interest" description="Disordered" evidence="1">
    <location>
        <begin position="271"/>
        <end position="314"/>
    </location>
</feature>
<sequence>MRYRLLETVAEYAAERLDESGQRAQAERAHLTYFRELARTTDPLLRGPGQLTAIRRLEREYENLRTALRHAVALRDEQEALCLALSLVWYWQMRDLRIEARNWCREVMALGPDPFTEPVRRAAPVWQRCTDAPPPMTGEVLQEARRGIHLAHLACMDTELDAWQSPRSQQKLRAISLTYEPGLPQNCRLPGLLWFFAVMLTGDMERLRVIIDESIRTCQETPGFDWELAAGLQMRANFLANRTDWAGDAARDADESLEIYQRLGDAWGTADRPLRARRGPRTQGRLREGRRRLRGGHRARRTARSPRPRRPSVSARLASALLEAGEGERGERLLREVIAHHEDSHSEAMPAARLFLAGWLGMTGRAPEAREQLRRLRQDFRIAHFIVFDAFILGAEAWLDATEGRYEECLDRIRKAMERAADPLTEAIAPHMRSGYLIIGASALAALDGGRRAVDAARCLGAFDALLPSGHVAQRQERQTREWAERQARALLGDQAYETAYAEGGGLSLEEATALL</sequence>
<reference evidence="2 3" key="1">
    <citation type="submission" date="2013-02" db="EMBL/GenBank/DDBJ databases">
        <title>Draft Genome Sequence of Streptomyces afghaniensis, Which Produces Compounds of the Julimycin B-Complex.</title>
        <authorList>
            <person name="Gruening B.A."/>
            <person name="Praeg A."/>
            <person name="Erxleben A."/>
            <person name="Guenther S."/>
            <person name="Fiedler H.-P."/>
            <person name="Goodfellow M."/>
            <person name="Mueller M."/>
        </authorList>
    </citation>
    <scope>NUCLEOTIDE SEQUENCE [LARGE SCALE GENOMIC DNA]</scope>
    <source>
        <strain evidence="2 3">772</strain>
    </source>
</reference>
<dbReference type="PANTHER" id="PTHR47691">
    <property type="entry name" value="REGULATOR-RELATED"/>
    <property type="match status" value="1"/>
</dbReference>
<dbReference type="PANTHER" id="PTHR47691:SF3">
    <property type="entry name" value="HTH-TYPE TRANSCRIPTIONAL REGULATOR RV0890C-RELATED"/>
    <property type="match status" value="1"/>
</dbReference>
<accession>S4MC55</accession>
<evidence type="ECO:0000256" key="1">
    <source>
        <dbReference type="SAM" id="MobiDB-lite"/>
    </source>
</evidence>
<dbReference type="Gene3D" id="1.25.40.10">
    <property type="entry name" value="Tetratricopeptide repeat domain"/>
    <property type="match status" value="1"/>
</dbReference>
<dbReference type="PATRIC" id="fig|1283301.3.peg.8960"/>
<evidence type="ECO:0000313" key="2">
    <source>
        <dbReference type="EMBL" id="EPJ33921.1"/>
    </source>
</evidence>
<protein>
    <submittedName>
        <fullName evidence="2">Uncharacterized protein</fullName>
    </submittedName>
</protein>
<dbReference type="HOGENOM" id="CLU_004665_1_5_11"/>